<dbReference type="Pfam" id="PF13707">
    <property type="entry name" value="RloB"/>
    <property type="match status" value="1"/>
</dbReference>
<dbReference type="InterPro" id="IPR025591">
    <property type="entry name" value="RloB"/>
</dbReference>
<dbReference type="OrthoDB" id="9796523at2"/>
<evidence type="ECO:0000313" key="2">
    <source>
        <dbReference type="Proteomes" id="UP000243745"/>
    </source>
</evidence>
<dbReference type="EMBL" id="FOXF01000091">
    <property type="protein sequence ID" value="SFP80505.1"/>
    <property type="molecule type" value="Genomic_DNA"/>
</dbReference>
<dbReference type="AlphaFoldDB" id="A0A662ZM22"/>
<protein>
    <submittedName>
        <fullName evidence="1">RloB-like protein</fullName>
    </submittedName>
</protein>
<keyword evidence="2" id="KW-1185">Reference proteome</keyword>
<dbReference type="Proteomes" id="UP000243745">
    <property type="component" value="Unassembled WGS sequence"/>
</dbReference>
<proteinExistence type="predicted"/>
<dbReference type="RefSeq" id="WP_093143925.1">
    <property type="nucleotide sequence ID" value="NZ_FOXF01000091.1"/>
</dbReference>
<organism evidence="1 2">
    <name type="scientific">Ruminobacter amylophilus</name>
    <dbReference type="NCBI Taxonomy" id="867"/>
    <lineage>
        <taxon>Bacteria</taxon>
        <taxon>Pseudomonadati</taxon>
        <taxon>Pseudomonadota</taxon>
        <taxon>Gammaproteobacteria</taxon>
        <taxon>Aeromonadales</taxon>
        <taxon>Succinivibrionaceae</taxon>
        <taxon>Ruminobacter</taxon>
    </lineage>
</organism>
<accession>A0A662ZM22</accession>
<evidence type="ECO:0000313" key="1">
    <source>
        <dbReference type="EMBL" id="SFP80505.1"/>
    </source>
</evidence>
<reference evidence="1 2" key="1">
    <citation type="submission" date="2016-10" db="EMBL/GenBank/DDBJ databases">
        <authorList>
            <person name="Varghese N."/>
            <person name="Submissions S."/>
        </authorList>
    </citation>
    <scope>NUCLEOTIDE SEQUENCE [LARGE SCALE GENOMIC DNA]</scope>
    <source>
        <strain evidence="1 2">DSM 1361</strain>
    </source>
</reference>
<gene>
    <name evidence="1" type="ORF">SAMN02910344_02335</name>
</gene>
<sequence>MQNSFRLKSDGMFSRSEEENQEEPLRIVFLSVEGNKTERQYFDLIQKNRSDLNIKKGVHIHPLKRAKDDNHSAPEQVLELLEEYVKLRDPQKLPKSLMDAVHQKYPYEFVKQYLNKELERTKDVEEFEFLLEEADIDINYNLFLRDYKGNDDIFGIVLDRDYKNHSVEQMKRIVDECRNKNYKCFISTPLFEFWLLLHLVDVKSEYSKNMREIMLNEKVSDKHTYTSKLVSEIAGHAKGISEDVFKKYYLNKVDYAINQANSDFATSLDDLIGNDTSDDSKCGKIGTNMPELFKLLREV</sequence>
<name>A0A662ZM22_9GAMM</name>